<evidence type="ECO:0000313" key="2">
    <source>
        <dbReference type="Proteomes" id="UP001603857"/>
    </source>
</evidence>
<dbReference type="PANTHER" id="PTHR31348">
    <property type="entry name" value="EID1-LIKE F-BOX PROTEIN 2-RELATED"/>
    <property type="match status" value="1"/>
</dbReference>
<proteinExistence type="predicted"/>
<comment type="caution">
    <text evidence="1">The sequence shown here is derived from an EMBL/GenBank/DDBJ whole genome shotgun (WGS) entry which is preliminary data.</text>
</comment>
<evidence type="ECO:0000313" key="1">
    <source>
        <dbReference type="EMBL" id="KAL2323651.1"/>
    </source>
</evidence>
<dbReference type="InterPro" id="IPR040267">
    <property type="entry name" value="EID1-like"/>
</dbReference>
<dbReference type="InterPro" id="IPR036047">
    <property type="entry name" value="F-box-like_dom_sf"/>
</dbReference>
<sequence>MDGSVFELVSDDIVLAIFWKLEEDPRHWARLACVCSRFLSLLRHTCWKTKCSQAFPSLLSASASAAAAASLLKLAVCCPGLRHAGVAARGRDTRRPHLARGSWDLSREQGCKLLATQFRRDSLYLCDWPGCLHSQENRNYMLFRGLFHDFKSTRVWRTLNLLDASKKIDVHCAFCTSQHTWDLRAAFCLRRAYGFHRDGDPFVRAYVCENGHVSGAWTHVPLFS</sequence>
<gene>
    <name evidence="1" type="ORF">Fmac_028030</name>
</gene>
<organism evidence="1 2">
    <name type="scientific">Flemingia macrophylla</name>
    <dbReference type="NCBI Taxonomy" id="520843"/>
    <lineage>
        <taxon>Eukaryota</taxon>
        <taxon>Viridiplantae</taxon>
        <taxon>Streptophyta</taxon>
        <taxon>Embryophyta</taxon>
        <taxon>Tracheophyta</taxon>
        <taxon>Spermatophyta</taxon>
        <taxon>Magnoliopsida</taxon>
        <taxon>eudicotyledons</taxon>
        <taxon>Gunneridae</taxon>
        <taxon>Pentapetalae</taxon>
        <taxon>rosids</taxon>
        <taxon>fabids</taxon>
        <taxon>Fabales</taxon>
        <taxon>Fabaceae</taxon>
        <taxon>Papilionoideae</taxon>
        <taxon>50 kb inversion clade</taxon>
        <taxon>NPAAA clade</taxon>
        <taxon>indigoferoid/millettioid clade</taxon>
        <taxon>Phaseoleae</taxon>
        <taxon>Flemingia</taxon>
    </lineage>
</organism>
<evidence type="ECO:0008006" key="3">
    <source>
        <dbReference type="Google" id="ProtNLM"/>
    </source>
</evidence>
<protein>
    <recommendedName>
        <fullName evidence="3">Phytochrome A-associated F-box protein</fullName>
    </recommendedName>
</protein>
<keyword evidence="2" id="KW-1185">Reference proteome</keyword>
<name>A0ABD1LJE2_9FABA</name>
<dbReference type="PANTHER" id="PTHR31348:SF4">
    <property type="entry name" value="PHYTOCHROME A-ASSOCIATED F-BOX PROTEIN"/>
    <property type="match status" value="1"/>
</dbReference>
<dbReference type="Proteomes" id="UP001603857">
    <property type="component" value="Unassembled WGS sequence"/>
</dbReference>
<accession>A0ABD1LJE2</accession>
<dbReference type="AlphaFoldDB" id="A0ABD1LJE2"/>
<dbReference type="SUPFAM" id="SSF81383">
    <property type="entry name" value="F-box domain"/>
    <property type="match status" value="1"/>
</dbReference>
<dbReference type="EMBL" id="JBGMDY010000009">
    <property type="protein sequence ID" value="KAL2323651.1"/>
    <property type="molecule type" value="Genomic_DNA"/>
</dbReference>
<reference evidence="1 2" key="1">
    <citation type="submission" date="2024-08" db="EMBL/GenBank/DDBJ databases">
        <title>Insights into the chromosomal genome structure of Flemingia macrophylla.</title>
        <authorList>
            <person name="Ding Y."/>
            <person name="Zhao Y."/>
            <person name="Bi W."/>
            <person name="Wu M."/>
            <person name="Zhao G."/>
            <person name="Gong Y."/>
            <person name="Li W."/>
            <person name="Zhang P."/>
        </authorList>
    </citation>
    <scope>NUCLEOTIDE SEQUENCE [LARGE SCALE GENOMIC DNA]</scope>
    <source>
        <strain evidence="1">DYQJB</strain>
        <tissue evidence="1">Leaf</tissue>
    </source>
</reference>